<sequence length="167" mass="18674">MKFDSGIVVKVNPVNPVYDHFSLNGRATRVLSASSESDYIKDGATIPLAGKKLVAKIYHPEETRGHEGIFIQMAQEILKDRPDLKRHIPTLICSKDIKYSTRHIRDVLGLREKKPGSEGSNPRLVRILIFVLLDPITSLEDPGKIIQAWKGCVDCKVFICISLLIVV</sequence>
<organism evidence="1 2">
    <name type="scientific">Crucibulum laeve</name>
    <dbReference type="NCBI Taxonomy" id="68775"/>
    <lineage>
        <taxon>Eukaryota</taxon>
        <taxon>Fungi</taxon>
        <taxon>Dikarya</taxon>
        <taxon>Basidiomycota</taxon>
        <taxon>Agaricomycotina</taxon>
        <taxon>Agaricomycetes</taxon>
        <taxon>Agaricomycetidae</taxon>
        <taxon>Agaricales</taxon>
        <taxon>Agaricineae</taxon>
        <taxon>Nidulariaceae</taxon>
        <taxon>Crucibulum</taxon>
    </lineage>
</organism>
<dbReference type="EMBL" id="ML213590">
    <property type="protein sequence ID" value="TFK45082.1"/>
    <property type="molecule type" value="Genomic_DNA"/>
</dbReference>
<proteinExistence type="predicted"/>
<protein>
    <submittedName>
        <fullName evidence="1">Uncharacterized protein</fullName>
    </submittedName>
</protein>
<reference evidence="1 2" key="1">
    <citation type="journal article" date="2019" name="Nat. Ecol. Evol.">
        <title>Megaphylogeny resolves global patterns of mushroom evolution.</title>
        <authorList>
            <person name="Varga T."/>
            <person name="Krizsan K."/>
            <person name="Foldi C."/>
            <person name="Dima B."/>
            <person name="Sanchez-Garcia M."/>
            <person name="Sanchez-Ramirez S."/>
            <person name="Szollosi G.J."/>
            <person name="Szarkandi J.G."/>
            <person name="Papp V."/>
            <person name="Albert L."/>
            <person name="Andreopoulos W."/>
            <person name="Angelini C."/>
            <person name="Antonin V."/>
            <person name="Barry K.W."/>
            <person name="Bougher N.L."/>
            <person name="Buchanan P."/>
            <person name="Buyck B."/>
            <person name="Bense V."/>
            <person name="Catcheside P."/>
            <person name="Chovatia M."/>
            <person name="Cooper J."/>
            <person name="Damon W."/>
            <person name="Desjardin D."/>
            <person name="Finy P."/>
            <person name="Geml J."/>
            <person name="Haridas S."/>
            <person name="Hughes K."/>
            <person name="Justo A."/>
            <person name="Karasinski D."/>
            <person name="Kautmanova I."/>
            <person name="Kiss B."/>
            <person name="Kocsube S."/>
            <person name="Kotiranta H."/>
            <person name="LaButti K.M."/>
            <person name="Lechner B.E."/>
            <person name="Liimatainen K."/>
            <person name="Lipzen A."/>
            <person name="Lukacs Z."/>
            <person name="Mihaltcheva S."/>
            <person name="Morgado L.N."/>
            <person name="Niskanen T."/>
            <person name="Noordeloos M.E."/>
            <person name="Ohm R.A."/>
            <person name="Ortiz-Santana B."/>
            <person name="Ovrebo C."/>
            <person name="Racz N."/>
            <person name="Riley R."/>
            <person name="Savchenko A."/>
            <person name="Shiryaev A."/>
            <person name="Soop K."/>
            <person name="Spirin V."/>
            <person name="Szebenyi C."/>
            <person name="Tomsovsky M."/>
            <person name="Tulloss R.E."/>
            <person name="Uehling J."/>
            <person name="Grigoriev I.V."/>
            <person name="Vagvolgyi C."/>
            <person name="Papp T."/>
            <person name="Martin F.M."/>
            <person name="Miettinen O."/>
            <person name="Hibbett D.S."/>
            <person name="Nagy L.G."/>
        </authorList>
    </citation>
    <scope>NUCLEOTIDE SEQUENCE [LARGE SCALE GENOMIC DNA]</scope>
    <source>
        <strain evidence="1 2">CBS 166.37</strain>
    </source>
</reference>
<accession>A0A5C3MI64</accession>
<dbReference type="OrthoDB" id="5569250at2759"/>
<dbReference type="Proteomes" id="UP000308652">
    <property type="component" value="Unassembled WGS sequence"/>
</dbReference>
<evidence type="ECO:0000313" key="1">
    <source>
        <dbReference type="EMBL" id="TFK45082.1"/>
    </source>
</evidence>
<name>A0A5C3MI64_9AGAR</name>
<dbReference type="AlphaFoldDB" id="A0A5C3MI64"/>
<gene>
    <name evidence="1" type="ORF">BDQ12DRAFT_742957</name>
</gene>
<keyword evidence="2" id="KW-1185">Reference proteome</keyword>
<evidence type="ECO:0000313" key="2">
    <source>
        <dbReference type="Proteomes" id="UP000308652"/>
    </source>
</evidence>